<feature type="domain" description="Terpene synthase N-terminal" evidence="1">
    <location>
        <begin position="1"/>
        <end position="80"/>
    </location>
</feature>
<proteinExistence type="predicted"/>
<dbReference type="EnsemblPlants" id="OGLUM05G09460.1">
    <property type="protein sequence ID" value="OGLUM05G09460.1"/>
    <property type="gene ID" value="OGLUM05G09460"/>
</dbReference>
<keyword evidence="3" id="KW-1185">Reference proteome</keyword>
<evidence type="ECO:0000259" key="1">
    <source>
        <dbReference type="Pfam" id="PF01397"/>
    </source>
</evidence>
<dbReference type="Pfam" id="PF01397">
    <property type="entry name" value="Terpene_synth"/>
    <property type="match status" value="1"/>
</dbReference>
<organism evidence="2">
    <name type="scientific">Oryza glumipatula</name>
    <dbReference type="NCBI Taxonomy" id="40148"/>
    <lineage>
        <taxon>Eukaryota</taxon>
        <taxon>Viridiplantae</taxon>
        <taxon>Streptophyta</taxon>
        <taxon>Embryophyta</taxon>
        <taxon>Tracheophyta</taxon>
        <taxon>Spermatophyta</taxon>
        <taxon>Magnoliopsida</taxon>
        <taxon>Liliopsida</taxon>
        <taxon>Poales</taxon>
        <taxon>Poaceae</taxon>
        <taxon>BOP clade</taxon>
        <taxon>Oryzoideae</taxon>
        <taxon>Oryzeae</taxon>
        <taxon>Oryzinae</taxon>
        <taxon>Oryza</taxon>
    </lineage>
</organism>
<accession>A0A0D9ZWD1</accession>
<name>A0A0D9ZWD1_9ORYZ</name>
<dbReference type="Gene3D" id="1.50.10.130">
    <property type="entry name" value="Terpene synthase, N-terminal domain"/>
    <property type="match status" value="1"/>
</dbReference>
<protein>
    <recommendedName>
        <fullName evidence="1">Terpene synthase N-terminal domain-containing protein</fullName>
    </recommendedName>
</protein>
<dbReference type="GO" id="GO:0010333">
    <property type="term" value="F:terpene synthase activity"/>
    <property type="evidence" value="ECO:0007669"/>
    <property type="project" value="InterPro"/>
</dbReference>
<reference evidence="2" key="2">
    <citation type="submission" date="2018-05" db="EMBL/GenBank/DDBJ databases">
        <title>OgluRS3 (Oryza glumaepatula Reference Sequence Version 3).</title>
        <authorList>
            <person name="Zhang J."/>
            <person name="Kudrna D."/>
            <person name="Lee S."/>
            <person name="Talag J."/>
            <person name="Welchert J."/>
            <person name="Wing R.A."/>
        </authorList>
    </citation>
    <scope>NUCLEOTIDE SEQUENCE [LARGE SCALE GENOMIC DNA]</scope>
</reference>
<dbReference type="HOGENOM" id="CLU_169244_0_0_1"/>
<evidence type="ECO:0000313" key="3">
    <source>
        <dbReference type="Proteomes" id="UP000026961"/>
    </source>
</evidence>
<dbReference type="Gramene" id="OGLUM05G09460.1">
    <property type="protein sequence ID" value="OGLUM05G09460.1"/>
    <property type="gene ID" value="OGLUM05G09460"/>
</dbReference>
<dbReference type="Proteomes" id="UP000026961">
    <property type="component" value="Chromosome 5"/>
</dbReference>
<dbReference type="InterPro" id="IPR050148">
    <property type="entry name" value="Terpene_synthase-like"/>
</dbReference>
<dbReference type="InterPro" id="IPR001906">
    <property type="entry name" value="Terpene_synth_N"/>
</dbReference>
<dbReference type="PANTHER" id="PTHR31225:SF92">
    <property type="entry name" value="OS04G0345400 PROTEIN"/>
    <property type="match status" value="1"/>
</dbReference>
<evidence type="ECO:0000313" key="2">
    <source>
        <dbReference type="EnsemblPlants" id="OGLUM05G09460.1"/>
    </source>
</evidence>
<reference evidence="2" key="1">
    <citation type="submission" date="2015-04" db="UniProtKB">
        <authorList>
            <consortium name="EnsemblPlants"/>
        </authorList>
    </citation>
    <scope>IDENTIFICATION</scope>
</reference>
<dbReference type="SUPFAM" id="SSF48239">
    <property type="entry name" value="Terpenoid cyclases/Protein prenyltransferases"/>
    <property type="match status" value="1"/>
</dbReference>
<dbReference type="GO" id="GO:0016114">
    <property type="term" value="P:terpenoid biosynthetic process"/>
    <property type="evidence" value="ECO:0007669"/>
    <property type="project" value="InterPro"/>
</dbReference>
<dbReference type="InterPro" id="IPR036965">
    <property type="entry name" value="Terpene_synth_N_sf"/>
</dbReference>
<dbReference type="PANTHER" id="PTHR31225">
    <property type="entry name" value="OS04G0344100 PROTEIN-RELATED"/>
    <property type="match status" value="1"/>
</dbReference>
<sequence>MEKAEKLKRDVRILFGTCNDIVEKMNLIDTVQHLGIYHLFQEEIGSAISDIKGSEFTSSSLHEVALWFRLLREHGIWVSPGDSELHLFALILWNNFSVSVRTNHTTTSVSNCSNCLSI</sequence>
<dbReference type="InterPro" id="IPR008930">
    <property type="entry name" value="Terpenoid_cyclase/PrenylTrfase"/>
</dbReference>
<dbReference type="STRING" id="40148.A0A0D9ZWD1"/>
<dbReference type="AlphaFoldDB" id="A0A0D9ZWD1"/>